<dbReference type="Proteomes" id="UP001363151">
    <property type="component" value="Unassembled WGS sequence"/>
</dbReference>
<keyword evidence="5" id="KW-1185">Reference proteome</keyword>
<dbReference type="PANTHER" id="PTHR11102">
    <property type="entry name" value="SEL-1-LIKE PROTEIN"/>
    <property type="match status" value="1"/>
</dbReference>
<feature type="chain" id="PRO_5046225909" description="Sel1 repeat family protein" evidence="3">
    <location>
        <begin position="22"/>
        <end position="297"/>
    </location>
</feature>
<sequence length="297" mass="31274">MGLTLILGALCAGLLVALLVALKKKRQTVTADAPAPAPTPPPPKQEEAAPPAPEDEEPEPPRDTCPVCTKALPTSSASCFFEVCCGKVVRRECSSGRNEAKACKLCGAPAAKDLDEYLERLDARVAEGNAQAQTLKASRVSDDDPAEAARLFRLAADQGLPAARSHLGRCYLEGRGVDQDAREAVNLWQLAADAGDATAQSSLAYLLFIGQVVVKDQVRAAKYWTRAAKQEEVSAMYLLGTCYANGTGVKKDLDEASAWLLKAAKAGSDDAKAAYADVLAAIKAGPAKPEARTTHLA</sequence>
<dbReference type="Gene3D" id="1.25.40.10">
    <property type="entry name" value="Tetratricopeptide repeat domain"/>
    <property type="match status" value="1"/>
</dbReference>
<keyword evidence="3" id="KW-0732">Signal</keyword>
<protein>
    <recommendedName>
        <fullName evidence="6">Sel1 repeat family protein</fullName>
    </recommendedName>
</protein>
<evidence type="ECO:0000313" key="5">
    <source>
        <dbReference type="Proteomes" id="UP001363151"/>
    </source>
</evidence>
<evidence type="ECO:0000256" key="1">
    <source>
        <dbReference type="ARBA" id="ARBA00038101"/>
    </source>
</evidence>
<evidence type="ECO:0000256" key="3">
    <source>
        <dbReference type="SAM" id="SignalP"/>
    </source>
</evidence>
<dbReference type="Pfam" id="PF08238">
    <property type="entry name" value="Sel1"/>
    <property type="match status" value="4"/>
</dbReference>
<feature type="region of interest" description="Disordered" evidence="2">
    <location>
        <begin position="31"/>
        <end position="64"/>
    </location>
</feature>
<dbReference type="InterPro" id="IPR006597">
    <property type="entry name" value="Sel1-like"/>
</dbReference>
<evidence type="ECO:0000256" key="2">
    <source>
        <dbReference type="SAM" id="MobiDB-lite"/>
    </source>
</evidence>
<dbReference type="SMART" id="SM00671">
    <property type="entry name" value="SEL1"/>
    <property type="match status" value="4"/>
</dbReference>
<dbReference type="EMBL" id="JBBJCI010000207">
    <property type="protein sequence ID" value="KAK7240980.1"/>
    <property type="molecule type" value="Genomic_DNA"/>
</dbReference>
<dbReference type="InterPro" id="IPR011990">
    <property type="entry name" value="TPR-like_helical_dom_sf"/>
</dbReference>
<dbReference type="SUPFAM" id="SSF81901">
    <property type="entry name" value="HCP-like"/>
    <property type="match status" value="1"/>
</dbReference>
<accession>A0ABR1FXM1</accession>
<evidence type="ECO:0000313" key="4">
    <source>
        <dbReference type="EMBL" id="KAK7240980.1"/>
    </source>
</evidence>
<proteinExistence type="inferred from homology"/>
<name>A0ABR1FXM1_AURAN</name>
<gene>
    <name evidence="4" type="ORF">SO694_00054013</name>
</gene>
<dbReference type="InterPro" id="IPR050767">
    <property type="entry name" value="Sel1_AlgK"/>
</dbReference>
<evidence type="ECO:0008006" key="6">
    <source>
        <dbReference type="Google" id="ProtNLM"/>
    </source>
</evidence>
<comment type="similarity">
    <text evidence="1">Belongs to the sel-1 family.</text>
</comment>
<dbReference type="PANTHER" id="PTHR11102:SF160">
    <property type="entry name" value="ERAD-ASSOCIATED E3 UBIQUITIN-PROTEIN LIGASE COMPONENT HRD3"/>
    <property type="match status" value="1"/>
</dbReference>
<feature type="signal peptide" evidence="3">
    <location>
        <begin position="1"/>
        <end position="21"/>
    </location>
</feature>
<reference evidence="4 5" key="1">
    <citation type="submission" date="2024-03" db="EMBL/GenBank/DDBJ databases">
        <title>Aureococcus anophagefferens CCMP1851 and Kratosvirus quantuckense: Draft genome of a second virus-susceptible host strain in the model system.</title>
        <authorList>
            <person name="Chase E."/>
            <person name="Truchon A.R."/>
            <person name="Schepens W."/>
            <person name="Wilhelm S.W."/>
        </authorList>
    </citation>
    <scope>NUCLEOTIDE SEQUENCE [LARGE SCALE GENOMIC DNA]</scope>
    <source>
        <strain evidence="4 5">CCMP1851</strain>
    </source>
</reference>
<organism evidence="4 5">
    <name type="scientific">Aureococcus anophagefferens</name>
    <name type="common">Harmful bloom alga</name>
    <dbReference type="NCBI Taxonomy" id="44056"/>
    <lineage>
        <taxon>Eukaryota</taxon>
        <taxon>Sar</taxon>
        <taxon>Stramenopiles</taxon>
        <taxon>Ochrophyta</taxon>
        <taxon>Pelagophyceae</taxon>
        <taxon>Pelagomonadales</taxon>
        <taxon>Pelagomonadaceae</taxon>
        <taxon>Aureococcus</taxon>
    </lineage>
</organism>
<comment type="caution">
    <text evidence="4">The sequence shown here is derived from an EMBL/GenBank/DDBJ whole genome shotgun (WGS) entry which is preliminary data.</text>
</comment>